<dbReference type="Proteomes" id="UP000000226">
    <property type="component" value="Chromosome 1"/>
</dbReference>
<dbReference type="Gene3D" id="3.90.640.10">
    <property type="entry name" value="Actin, Chain A, domain 4"/>
    <property type="match status" value="1"/>
</dbReference>
<name>V7CWF2_PHAVU</name>
<dbReference type="STRING" id="3885.V7CWF2"/>
<gene>
    <name evidence="1" type="ORF">PHAVU_001G089600g</name>
</gene>
<reference evidence="2" key="1">
    <citation type="journal article" date="2014" name="Nat. Genet.">
        <title>A reference genome for common bean and genome-wide analysis of dual domestications.</title>
        <authorList>
            <person name="Schmutz J."/>
            <person name="McClean P.E."/>
            <person name="Mamidi S."/>
            <person name="Wu G.A."/>
            <person name="Cannon S.B."/>
            <person name="Grimwood J."/>
            <person name="Jenkins J."/>
            <person name="Shu S."/>
            <person name="Song Q."/>
            <person name="Chavarro C."/>
            <person name="Torres-Torres M."/>
            <person name="Geffroy V."/>
            <person name="Moghaddam S.M."/>
            <person name="Gao D."/>
            <person name="Abernathy B."/>
            <person name="Barry K."/>
            <person name="Blair M."/>
            <person name="Brick M.A."/>
            <person name="Chovatia M."/>
            <person name="Gepts P."/>
            <person name="Goodstein D.M."/>
            <person name="Gonzales M."/>
            <person name="Hellsten U."/>
            <person name="Hyten D.L."/>
            <person name="Jia G."/>
            <person name="Kelly J.D."/>
            <person name="Kudrna D."/>
            <person name="Lee R."/>
            <person name="Richard M.M."/>
            <person name="Miklas P.N."/>
            <person name="Osorno J.M."/>
            <person name="Rodrigues J."/>
            <person name="Thareau V."/>
            <person name="Urrea C.A."/>
            <person name="Wang M."/>
            <person name="Yu Y."/>
            <person name="Zhang M."/>
            <person name="Wing R.A."/>
            <person name="Cregan P.B."/>
            <person name="Rokhsar D.S."/>
            <person name="Jackson S.A."/>
        </authorList>
    </citation>
    <scope>NUCLEOTIDE SEQUENCE [LARGE SCALE GENOMIC DNA]</scope>
    <source>
        <strain evidence="2">cv. G19833</strain>
    </source>
</reference>
<accession>V7CWF2</accession>
<evidence type="ECO:0000313" key="1">
    <source>
        <dbReference type="EMBL" id="ESW33678.1"/>
    </source>
</evidence>
<dbReference type="Gene3D" id="3.30.420.40">
    <property type="match status" value="1"/>
</dbReference>
<dbReference type="PANTHER" id="PTHR11937">
    <property type="entry name" value="ACTIN"/>
    <property type="match status" value="1"/>
</dbReference>
<proteinExistence type="predicted"/>
<organism evidence="1 2">
    <name type="scientific">Phaseolus vulgaris</name>
    <name type="common">Kidney bean</name>
    <name type="synonym">French bean</name>
    <dbReference type="NCBI Taxonomy" id="3885"/>
    <lineage>
        <taxon>Eukaryota</taxon>
        <taxon>Viridiplantae</taxon>
        <taxon>Streptophyta</taxon>
        <taxon>Embryophyta</taxon>
        <taxon>Tracheophyta</taxon>
        <taxon>Spermatophyta</taxon>
        <taxon>Magnoliopsida</taxon>
        <taxon>eudicotyledons</taxon>
        <taxon>Gunneridae</taxon>
        <taxon>Pentapetalae</taxon>
        <taxon>rosids</taxon>
        <taxon>fabids</taxon>
        <taxon>Fabales</taxon>
        <taxon>Fabaceae</taxon>
        <taxon>Papilionoideae</taxon>
        <taxon>50 kb inversion clade</taxon>
        <taxon>NPAAA clade</taxon>
        <taxon>indigoferoid/millettioid clade</taxon>
        <taxon>Phaseoleae</taxon>
        <taxon>Phaseolus</taxon>
    </lineage>
</organism>
<dbReference type="eggNOG" id="KOG0677">
    <property type="taxonomic scope" value="Eukaryota"/>
</dbReference>
<protein>
    <submittedName>
        <fullName evidence="1">Uncharacterized protein</fullName>
    </submittedName>
</protein>
<dbReference type="EMBL" id="CM002288">
    <property type="protein sequence ID" value="ESW33678.1"/>
    <property type="molecule type" value="Genomic_DNA"/>
</dbReference>
<evidence type="ECO:0000313" key="2">
    <source>
        <dbReference type="Proteomes" id="UP000000226"/>
    </source>
</evidence>
<dbReference type="InterPro" id="IPR043129">
    <property type="entry name" value="ATPase_NBD"/>
</dbReference>
<sequence length="125" mass="14163">MNVVGRHITSYLVDLFSRRGYGLNRTADFETLPNGRVIKVGTQRFQAPQALFTHGFNSSHGDEMADMVFRCIQEMDIDNGMMDPPRRKHMVYLGGAVLAGIMKFWMNREDYPEEGIACLSRCGQA</sequence>
<keyword evidence="2" id="KW-1185">Reference proteome</keyword>
<dbReference type="SMR" id="V7CWF2"/>
<dbReference type="Gramene" id="ESW33678">
    <property type="protein sequence ID" value="ESW33678"/>
    <property type="gene ID" value="PHAVU_001G089600g"/>
</dbReference>
<dbReference type="OrthoDB" id="5132116at2759"/>
<dbReference type="AlphaFoldDB" id="V7CWF2"/>
<dbReference type="SUPFAM" id="SSF53067">
    <property type="entry name" value="Actin-like ATPase domain"/>
    <property type="match status" value="1"/>
</dbReference>
<dbReference type="InterPro" id="IPR004000">
    <property type="entry name" value="Actin"/>
</dbReference>